<dbReference type="Proteomes" id="UP001305414">
    <property type="component" value="Unassembled WGS sequence"/>
</dbReference>
<evidence type="ECO:0000313" key="2">
    <source>
        <dbReference type="EMBL" id="KAK5626394.1"/>
    </source>
</evidence>
<evidence type="ECO:0000256" key="1">
    <source>
        <dbReference type="SAM" id="Phobius"/>
    </source>
</evidence>
<comment type="caution">
    <text evidence="2">The sequence shown here is derived from an EMBL/GenBank/DDBJ whole genome shotgun (WGS) entry which is preliminary data.</text>
</comment>
<keyword evidence="1" id="KW-0472">Membrane</keyword>
<sequence length="495" mass="56028">MTYKCTTTLELFPSITLRSAMGYRGWEGFRWTTVYRDATRAGDEQFTHALHQSADVANLREDIAALRLFAQRPEVAGSIRRPLRVYIYASLKQFETLEKRGWFMNAIQQVRISESITSPILRICLTLLLSFFIIAVTVLPDVIGFTINERAFNARTLPAQSRTGIQILSMTFFPQASLRLAWTFAVERLALPIANTVAYSFVAWNPKYSHLPGQLWFQVTVGVANVLGQLGQAFIMNVWLKWEEFWRRRAPPLSIELQYQAGVHYASLKKNIDVFHALAKQADLGRHMNTQVALTKGDLQRLEDILLECSPPSLRDIRSRPRYPRSPRLFLFFLTLGIIVLNAVAYYYDYYLVLTVAAAGVFGTLSISFDKGHDQRLLNSYGRQVPAILVLAIPLLVARERYHTDLLANTVVFAVLTTILGILTNTVTDLFADFMLICARKVNWIADEDTVKSQREHENIVNAAISTALESIRLSMVRGTGSETTSSFKEVSSRT</sequence>
<protein>
    <submittedName>
        <fullName evidence="2">Uncharacterized protein</fullName>
    </submittedName>
</protein>
<feature type="transmembrane region" description="Helical" evidence="1">
    <location>
        <begin position="351"/>
        <end position="369"/>
    </location>
</feature>
<proteinExistence type="predicted"/>
<feature type="transmembrane region" description="Helical" evidence="1">
    <location>
        <begin position="215"/>
        <end position="240"/>
    </location>
</feature>
<feature type="transmembrane region" description="Helical" evidence="1">
    <location>
        <begin position="328"/>
        <end position="345"/>
    </location>
</feature>
<accession>A0AAN7UCJ0</accession>
<reference evidence="2 3" key="1">
    <citation type="submission" date="2023-10" db="EMBL/GenBank/DDBJ databases">
        <title>Draft genome sequence of Xylaria bambusicola isolate GMP-LS, the root and basal stem rot pathogen of sugarcane in Indonesia.</title>
        <authorList>
            <person name="Selvaraj P."/>
            <person name="Muralishankar V."/>
            <person name="Muruganantham S."/>
            <person name="Sp S."/>
            <person name="Haryani S."/>
            <person name="Lau K.J.X."/>
            <person name="Naqvi N.I."/>
        </authorList>
    </citation>
    <scope>NUCLEOTIDE SEQUENCE [LARGE SCALE GENOMIC DNA]</scope>
    <source>
        <strain evidence="2">GMP-LS</strain>
    </source>
</reference>
<keyword evidence="1" id="KW-0812">Transmembrane</keyword>
<dbReference type="EMBL" id="JAWHQM010000003">
    <property type="protein sequence ID" value="KAK5626394.1"/>
    <property type="molecule type" value="Genomic_DNA"/>
</dbReference>
<feature type="transmembrane region" description="Helical" evidence="1">
    <location>
        <begin position="410"/>
        <end position="432"/>
    </location>
</feature>
<keyword evidence="3" id="KW-1185">Reference proteome</keyword>
<organism evidence="2 3">
    <name type="scientific">Xylaria bambusicola</name>
    <dbReference type="NCBI Taxonomy" id="326684"/>
    <lineage>
        <taxon>Eukaryota</taxon>
        <taxon>Fungi</taxon>
        <taxon>Dikarya</taxon>
        <taxon>Ascomycota</taxon>
        <taxon>Pezizomycotina</taxon>
        <taxon>Sordariomycetes</taxon>
        <taxon>Xylariomycetidae</taxon>
        <taxon>Xylariales</taxon>
        <taxon>Xylariaceae</taxon>
        <taxon>Xylaria</taxon>
    </lineage>
</organism>
<name>A0AAN7UCJ0_9PEZI</name>
<keyword evidence="1" id="KW-1133">Transmembrane helix</keyword>
<evidence type="ECO:0000313" key="3">
    <source>
        <dbReference type="Proteomes" id="UP001305414"/>
    </source>
</evidence>
<feature type="transmembrane region" description="Helical" evidence="1">
    <location>
        <begin position="120"/>
        <end position="139"/>
    </location>
</feature>
<dbReference type="AlphaFoldDB" id="A0AAN7UCJ0"/>
<gene>
    <name evidence="2" type="ORF">RRF57_002109</name>
</gene>